<dbReference type="PANTHER" id="PTHR43591">
    <property type="entry name" value="METHYLTRANSFERASE"/>
    <property type="match status" value="1"/>
</dbReference>
<gene>
    <name evidence="3" type="ORF">CI238_02180</name>
</gene>
<dbReference type="SUPFAM" id="SSF53335">
    <property type="entry name" value="S-adenosyl-L-methionine-dependent methyltransferases"/>
    <property type="match status" value="1"/>
</dbReference>
<sequence length="400" mass="43777">LAFLFLVNMTDTTSDQPTTTAPAPAGTTATTATTASASSPPASSPAPAPSAAAAPAETDEEDVPLEADDEGFGTDDAASIDERISTYTASLSSSVIDYPEEYGRRYHAFRAGGESFPDTQSYPLPNDETESDRLDMAHALIVRLIGNRLFLAPIEKQKTNRILDIGTGTGIWAVEMGDFFENAEIIGNDLSAIQPQWVPANVKFEIDDVESSWVGNKKYDYIMCRYMAAAIKDWPKLVKNIYDNLNPGGWAEFQDMDIELYSDDGTLTESHATRDWSKTFVNTLRSIGLDPAPGPQLEGWVRGHGGFDKVAHQKFKAPVGPWPKDKNLKDLGMLNLVQTLEGLEGFSLKMFCGVLGRTKEEVLVQLAGVRKELKSNAFHCQFDIHVVYGQKPLEAKADTE</sequence>
<dbReference type="Pfam" id="PF13489">
    <property type="entry name" value="Methyltransf_23"/>
    <property type="match status" value="1"/>
</dbReference>
<keyword evidence="3" id="KW-0489">Methyltransferase</keyword>
<keyword evidence="4" id="KW-1185">Reference proteome</keyword>
<organism evidence="3 4">
    <name type="scientific">Colletotrichum incanum</name>
    <name type="common">Soybean anthracnose fungus</name>
    <dbReference type="NCBI Taxonomy" id="1573173"/>
    <lineage>
        <taxon>Eukaryota</taxon>
        <taxon>Fungi</taxon>
        <taxon>Dikarya</taxon>
        <taxon>Ascomycota</taxon>
        <taxon>Pezizomycotina</taxon>
        <taxon>Sordariomycetes</taxon>
        <taxon>Hypocreomycetidae</taxon>
        <taxon>Glomerellales</taxon>
        <taxon>Glomerellaceae</taxon>
        <taxon>Colletotrichum</taxon>
        <taxon>Colletotrichum spaethianum species complex</taxon>
    </lineage>
</organism>
<dbReference type="STRING" id="1573173.A0A162PD98"/>
<dbReference type="Proteomes" id="UP000076584">
    <property type="component" value="Unassembled WGS sequence"/>
</dbReference>
<dbReference type="GO" id="GO:0032259">
    <property type="term" value="P:methylation"/>
    <property type="evidence" value="ECO:0007669"/>
    <property type="project" value="UniProtKB-KW"/>
</dbReference>
<feature type="non-terminal residue" evidence="3">
    <location>
        <position position="1"/>
    </location>
</feature>
<dbReference type="InterPro" id="IPR029063">
    <property type="entry name" value="SAM-dependent_MTases_sf"/>
</dbReference>
<dbReference type="PANTHER" id="PTHR43591:SF10">
    <property type="entry name" value="ABC TRANSMEMBRANE TYPE-1 DOMAIN-CONTAINING PROTEIN-RELATED"/>
    <property type="match status" value="1"/>
</dbReference>
<evidence type="ECO:0000313" key="4">
    <source>
        <dbReference type="Proteomes" id="UP000076584"/>
    </source>
</evidence>
<feature type="region of interest" description="Disordered" evidence="2">
    <location>
        <begin position="10"/>
        <end position="79"/>
    </location>
</feature>
<comment type="caution">
    <text evidence="3">The sequence shown here is derived from an EMBL/GenBank/DDBJ whole genome shotgun (WGS) entry which is preliminary data.</text>
</comment>
<evidence type="ECO:0000313" key="3">
    <source>
        <dbReference type="EMBL" id="KZL87017.1"/>
    </source>
</evidence>
<dbReference type="EMBL" id="LFIW01000342">
    <property type="protein sequence ID" value="KZL87017.1"/>
    <property type="molecule type" value="Genomic_DNA"/>
</dbReference>
<evidence type="ECO:0000256" key="1">
    <source>
        <dbReference type="ARBA" id="ARBA00038158"/>
    </source>
</evidence>
<dbReference type="CDD" id="cd02440">
    <property type="entry name" value="AdoMet_MTases"/>
    <property type="match status" value="1"/>
</dbReference>
<protein>
    <submittedName>
        <fullName evidence="3">Umta methyltransferase family protein</fullName>
    </submittedName>
</protein>
<evidence type="ECO:0000256" key="2">
    <source>
        <dbReference type="SAM" id="MobiDB-lite"/>
    </source>
</evidence>
<accession>A0A162PD98</accession>
<feature type="compositionally biased region" description="Low complexity" evidence="2">
    <location>
        <begin position="17"/>
        <end position="41"/>
    </location>
</feature>
<reference evidence="3 4" key="1">
    <citation type="submission" date="2015-06" db="EMBL/GenBank/DDBJ databases">
        <title>Survival trade-offs in plant roots during colonization by closely related pathogenic and mutualistic fungi.</title>
        <authorList>
            <person name="Hacquard S."/>
            <person name="Kracher B."/>
            <person name="Hiruma K."/>
            <person name="Weinman A."/>
            <person name="Muench P."/>
            <person name="Garrido Oter R."/>
            <person name="Ver Loren van Themaat E."/>
            <person name="Dallerey J.-F."/>
            <person name="Damm U."/>
            <person name="Henrissat B."/>
            <person name="Lespinet O."/>
            <person name="Thon M."/>
            <person name="Kemen E."/>
            <person name="McHardy A.C."/>
            <person name="Schulze-Lefert P."/>
            <person name="O'Connell R.J."/>
        </authorList>
    </citation>
    <scope>NUCLEOTIDE SEQUENCE [LARGE SCALE GENOMIC DNA]</scope>
    <source>
        <strain evidence="3 4">MAFF 238704</strain>
    </source>
</reference>
<name>A0A162PD98_COLIC</name>
<proteinExistence type="inferred from homology"/>
<keyword evidence="3" id="KW-0808">Transferase</keyword>
<dbReference type="Gene3D" id="3.40.50.150">
    <property type="entry name" value="Vaccinia Virus protein VP39"/>
    <property type="match status" value="1"/>
</dbReference>
<feature type="compositionally biased region" description="Acidic residues" evidence="2">
    <location>
        <begin position="57"/>
        <end position="73"/>
    </location>
</feature>
<comment type="similarity">
    <text evidence="1">Belongs to the methyltransferase superfamily. LaeA methyltransferase family.</text>
</comment>
<dbReference type="GO" id="GO:0008168">
    <property type="term" value="F:methyltransferase activity"/>
    <property type="evidence" value="ECO:0007669"/>
    <property type="project" value="UniProtKB-KW"/>
</dbReference>
<dbReference type="AlphaFoldDB" id="A0A162PD98"/>